<dbReference type="GO" id="GO:0003924">
    <property type="term" value="F:GTPase activity"/>
    <property type="evidence" value="ECO:0007669"/>
    <property type="project" value="InterPro"/>
</dbReference>
<dbReference type="Gene3D" id="3.40.50.300">
    <property type="entry name" value="P-loop containing nucleotide triphosphate hydrolases"/>
    <property type="match status" value="1"/>
</dbReference>
<dbReference type="Proteomes" id="UP001365542">
    <property type="component" value="Unassembled WGS sequence"/>
</dbReference>
<name>A0AAV9XKZ6_9PEZI</name>
<accession>A0AAV9XKZ6</accession>
<gene>
    <name evidence="3" type="ORF">TWF694_006414</name>
</gene>
<organism evidence="3 4">
    <name type="scientific">Orbilia ellipsospora</name>
    <dbReference type="NCBI Taxonomy" id="2528407"/>
    <lineage>
        <taxon>Eukaryota</taxon>
        <taxon>Fungi</taxon>
        <taxon>Dikarya</taxon>
        <taxon>Ascomycota</taxon>
        <taxon>Pezizomycotina</taxon>
        <taxon>Orbiliomycetes</taxon>
        <taxon>Orbiliales</taxon>
        <taxon>Orbiliaceae</taxon>
        <taxon>Orbilia</taxon>
    </lineage>
</organism>
<keyword evidence="4" id="KW-1185">Reference proteome</keyword>
<keyword evidence="1" id="KW-0547">Nucleotide-binding</keyword>
<protein>
    <submittedName>
        <fullName evidence="3">Uncharacterized protein</fullName>
    </submittedName>
</protein>
<dbReference type="InterPro" id="IPR024156">
    <property type="entry name" value="Small_GTPase_ARF"/>
</dbReference>
<proteinExistence type="predicted"/>
<evidence type="ECO:0000313" key="3">
    <source>
        <dbReference type="EMBL" id="KAK6542460.1"/>
    </source>
</evidence>
<evidence type="ECO:0000256" key="1">
    <source>
        <dbReference type="ARBA" id="ARBA00022741"/>
    </source>
</evidence>
<dbReference type="GO" id="GO:0005525">
    <property type="term" value="F:GTP binding"/>
    <property type="evidence" value="ECO:0007669"/>
    <property type="project" value="UniProtKB-KW"/>
</dbReference>
<reference evidence="3 4" key="1">
    <citation type="submission" date="2019-10" db="EMBL/GenBank/DDBJ databases">
        <authorList>
            <person name="Palmer J.M."/>
        </authorList>
    </citation>
    <scope>NUCLEOTIDE SEQUENCE [LARGE SCALE GENOMIC DNA]</scope>
    <source>
        <strain evidence="3 4">TWF694</strain>
    </source>
</reference>
<sequence length="76" mass="8966">MRKMDIGEITTVMAHPGFNVHSVSYANVRFMAWDTDIDKNTIQRGRDFYQDIRGVIFVVDSHDLQDWVKARDELHR</sequence>
<dbReference type="InterPro" id="IPR006689">
    <property type="entry name" value="Small_GTPase_ARF/SAR"/>
</dbReference>
<dbReference type="Pfam" id="PF00025">
    <property type="entry name" value="Arf"/>
    <property type="match status" value="1"/>
</dbReference>
<dbReference type="PANTHER" id="PTHR11711">
    <property type="entry name" value="ADP RIBOSYLATION FACTOR-RELATED"/>
    <property type="match status" value="1"/>
</dbReference>
<dbReference type="EMBL" id="JAVHJO010000002">
    <property type="protein sequence ID" value="KAK6542460.1"/>
    <property type="molecule type" value="Genomic_DNA"/>
</dbReference>
<keyword evidence="2" id="KW-0342">GTP-binding</keyword>
<dbReference type="AlphaFoldDB" id="A0AAV9XKZ6"/>
<evidence type="ECO:0000256" key="2">
    <source>
        <dbReference type="ARBA" id="ARBA00023134"/>
    </source>
</evidence>
<dbReference type="InterPro" id="IPR027417">
    <property type="entry name" value="P-loop_NTPase"/>
</dbReference>
<evidence type="ECO:0000313" key="4">
    <source>
        <dbReference type="Proteomes" id="UP001365542"/>
    </source>
</evidence>
<comment type="caution">
    <text evidence="3">The sequence shown here is derived from an EMBL/GenBank/DDBJ whole genome shotgun (WGS) entry which is preliminary data.</text>
</comment>
<dbReference type="SUPFAM" id="SSF52540">
    <property type="entry name" value="P-loop containing nucleoside triphosphate hydrolases"/>
    <property type="match status" value="1"/>
</dbReference>